<dbReference type="STRING" id="65499.SAMN04488000_12826"/>
<protein>
    <submittedName>
        <fullName evidence="1">Uncharacterized protein</fullName>
    </submittedName>
</protein>
<evidence type="ECO:0000313" key="1">
    <source>
        <dbReference type="EMBL" id="SES41609.1"/>
    </source>
</evidence>
<reference evidence="2" key="1">
    <citation type="submission" date="2016-10" db="EMBL/GenBank/DDBJ databases">
        <authorList>
            <person name="Varghese N."/>
            <person name="Submissions S."/>
        </authorList>
    </citation>
    <scope>NUCLEOTIDE SEQUENCE [LARGE SCALE GENOMIC DNA]</scope>
    <source>
        <strain evidence="2">DSM 44437</strain>
    </source>
</reference>
<name>A0A1H9X6A3_9PSEU</name>
<dbReference type="InterPro" id="IPR013328">
    <property type="entry name" value="6PGD_dom2"/>
</dbReference>
<sequence>MTTLLGVGRLVKSFHGNRAVDGVTFEVPRGEIVALFAEIDLAPAGRVVNMVKDPEAACAFARAHNLPLPITELHHRLVTAGHGDADNAALMRYYLDGEIA</sequence>
<organism evidence="1 2">
    <name type="scientific">Lentzea albida</name>
    <dbReference type="NCBI Taxonomy" id="65499"/>
    <lineage>
        <taxon>Bacteria</taxon>
        <taxon>Bacillati</taxon>
        <taxon>Actinomycetota</taxon>
        <taxon>Actinomycetes</taxon>
        <taxon>Pseudonocardiales</taxon>
        <taxon>Pseudonocardiaceae</taxon>
        <taxon>Lentzea</taxon>
    </lineage>
</organism>
<dbReference type="InterPro" id="IPR008927">
    <property type="entry name" value="6-PGluconate_DH-like_C_sf"/>
</dbReference>
<dbReference type="SUPFAM" id="SSF48179">
    <property type="entry name" value="6-phosphogluconate dehydrogenase C-terminal domain-like"/>
    <property type="match status" value="1"/>
</dbReference>
<dbReference type="EMBL" id="FOFV01000028">
    <property type="protein sequence ID" value="SES41609.1"/>
    <property type="molecule type" value="Genomic_DNA"/>
</dbReference>
<dbReference type="Proteomes" id="UP000199503">
    <property type="component" value="Unassembled WGS sequence"/>
</dbReference>
<evidence type="ECO:0000313" key="2">
    <source>
        <dbReference type="Proteomes" id="UP000199503"/>
    </source>
</evidence>
<accession>A0A1H9X6A3</accession>
<proteinExistence type="predicted"/>
<dbReference type="RefSeq" id="WP_177230205.1">
    <property type="nucleotide sequence ID" value="NZ_FOFV01000028.1"/>
</dbReference>
<dbReference type="AlphaFoldDB" id="A0A1H9X6A3"/>
<gene>
    <name evidence="1" type="ORF">SAMN04488000_12826</name>
</gene>
<keyword evidence="2" id="KW-1185">Reference proteome</keyword>
<dbReference type="Gene3D" id="1.10.1040.10">
    <property type="entry name" value="N-(1-d-carboxylethyl)-l-norvaline Dehydrogenase, domain 2"/>
    <property type="match status" value="1"/>
</dbReference>